<dbReference type="EC" id="1.4.3.3" evidence="6"/>
<comment type="similarity">
    <text evidence="2">Belongs to the DAMOX/DASOX family.</text>
</comment>
<feature type="binding site" evidence="9">
    <location>
        <position position="280"/>
    </location>
    <ligand>
        <name>D-dopa</name>
        <dbReference type="ChEBI" id="CHEBI:149689"/>
    </ligand>
</feature>
<evidence type="ECO:0000313" key="12">
    <source>
        <dbReference type="Proteomes" id="UP000240542"/>
    </source>
</evidence>
<keyword evidence="5" id="KW-0560">Oxidoreductase</keyword>
<feature type="binding site" evidence="9">
    <location>
        <begin position="307"/>
        <end position="312"/>
    </location>
    <ligand>
        <name>FAD</name>
        <dbReference type="ChEBI" id="CHEBI:57692"/>
    </ligand>
</feature>
<evidence type="ECO:0000256" key="2">
    <source>
        <dbReference type="ARBA" id="ARBA00006730"/>
    </source>
</evidence>
<keyword evidence="3" id="KW-0285">Flavoprotein</keyword>
<dbReference type="GO" id="GO:0019478">
    <property type="term" value="P:D-amino acid catabolic process"/>
    <property type="evidence" value="ECO:0007669"/>
    <property type="project" value="TreeGrafter"/>
</dbReference>
<evidence type="ECO:0000256" key="7">
    <source>
        <dbReference type="ARBA" id="ARBA00039751"/>
    </source>
</evidence>
<keyword evidence="12" id="KW-1185">Reference proteome</keyword>
<dbReference type="Proteomes" id="UP000240542">
    <property type="component" value="Unassembled WGS sequence"/>
</dbReference>
<organism evidence="11 12">
    <name type="scientific">Murinocardiopsis flavida</name>
    <dbReference type="NCBI Taxonomy" id="645275"/>
    <lineage>
        <taxon>Bacteria</taxon>
        <taxon>Bacillati</taxon>
        <taxon>Actinomycetota</taxon>
        <taxon>Actinomycetes</taxon>
        <taxon>Streptosporangiales</taxon>
        <taxon>Nocardiopsidaceae</taxon>
        <taxon>Murinocardiopsis</taxon>
    </lineage>
</organism>
<dbReference type="InterPro" id="IPR023209">
    <property type="entry name" value="DAO"/>
</dbReference>
<evidence type="ECO:0000259" key="10">
    <source>
        <dbReference type="Pfam" id="PF01266"/>
    </source>
</evidence>
<feature type="binding site" evidence="9">
    <location>
        <position position="308"/>
    </location>
    <ligand>
        <name>D-dopa</name>
        <dbReference type="ChEBI" id="CHEBI:149689"/>
    </ligand>
</feature>
<dbReference type="Gene3D" id="3.30.9.10">
    <property type="entry name" value="D-Amino Acid Oxidase, subunit A, domain 2"/>
    <property type="match status" value="1"/>
</dbReference>
<evidence type="ECO:0000256" key="3">
    <source>
        <dbReference type="ARBA" id="ARBA00022630"/>
    </source>
</evidence>
<dbReference type="SUPFAM" id="SSF51971">
    <property type="entry name" value="Nucleotide-binding domain"/>
    <property type="match status" value="1"/>
</dbReference>
<name>A0A2P8CJ66_9ACTN</name>
<evidence type="ECO:0000256" key="1">
    <source>
        <dbReference type="ARBA" id="ARBA00001974"/>
    </source>
</evidence>
<evidence type="ECO:0000256" key="5">
    <source>
        <dbReference type="ARBA" id="ARBA00023002"/>
    </source>
</evidence>
<dbReference type="AlphaFoldDB" id="A0A2P8CJ66"/>
<feature type="binding site" evidence="9">
    <location>
        <begin position="50"/>
        <end position="51"/>
    </location>
    <ligand>
        <name>FAD</name>
        <dbReference type="ChEBI" id="CHEBI:57692"/>
    </ligand>
</feature>
<feature type="binding site" evidence="9">
    <location>
        <position position="165"/>
    </location>
    <ligand>
        <name>FAD</name>
        <dbReference type="ChEBI" id="CHEBI:57692"/>
    </ligand>
</feature>
<protein>
    <recommendedName>
        <fullName evidence="7">D-amino-acid oxidase</fullName>
        <ecNumber evidence="6">1.4.3.3</ecNumber>
    </recommendedName>
</protein>
<comment type="catalytic activity">
    <reaction evidence="8">
        <text>a D-alpha-amino acid + O2 + H2O = a 2-oxocarboxylate + H2O2 + NH4(+)</text>
        <dbReference type="Rhea" id="RHEA:21816"/>
        <dbReference type="ChEBI" id="CHEBI:15377"/>
        <dbReference type="ChEBI" id="CHEBI:15379"/>
        <dbReference type="ChEBI" id="CHEBI:16240"/>
        <dbReference type="ChEBI" id="CHEBI:28938"/>
        <dbReference type="ChEBI" id="CHEBI:35179"/>
        <dbReference type="ChEBI" id="CHEBI:59871"/>
        <dbReference type="EC" id="1.4.3.3"/>
    </reaction>
    <physiologicalReaction direction="left-to-right" evidence="8">
        <dbReference type="Rhea" id="RHEA:21817"/>
    </physiologicalReaction>
</comment>
<dbReference type="Gene3D" id="3.40.50.720">
    <property type="entry name" value="NAD(P)-binding Rossmann-like Domain"/>
    <property type="match status" value="1"/>
</dbReference>
<dbReference type="PANTHER" id="PTHR11530:SF11">
    <property type="entry name" value="D-ASPARTATE OXIDASE"/>
    <property type="match status" value="1"/>
</dbReference>
<dbReference type="InterPro" id="IPR006076">
    <property type="entry name" value="FAD-dep_OxRdtase"/>
</dbReference>
<dbReference type="PANTHER" id="PTHR11530">
    <property type="entry name" value="D-AMINO ACID OXIDASE"/>
    <property type="match status" value="1"/>
</dbReference>
<dbReference type="GO" id="GO:0071949">
    <property type="term" value="F:FAD binding"/>
    <property type="evidence" value="ECO:0007669"/>
    <property type="project" value="InterPro"/>
</dbReference>
<feature type="binding site" evidence="9">
    <location>
        <position position="182"/>
    </location>
    <ligand>
        <name>FAD</name>
        <dbReference type="ChEBI" id="CHEBI:57692"/>
    </ligand>
</feature>
<evidence type="ECO:0000313" key="11">
    <source>
        <dbReference type="EMBL" id="PSK85006.1"/>
    </source>
</evidence>
<accession>A0A2P8CJ66</accession>
<keyword evidence="4 9" id="KW-0274">FAD</keyword>
<dbReference type="GO" id="GO:0003884">
    <property type="term" value="F:D-amino-acid oxidase activity"/>
    <property type="evidence" value="ECO:0007669"/>
    <property type="project" value="UniProtKB-EC"/>
</dbReference>
<feature type="binding site" evidence="9">
    <location>
        <position position="225"/>
    </location>
    <ligand>
        <name>D-dopa</name>
        <dbReference type="ChEBI" id="CHEBI:149689"/>
    </ligand>
</feature>
<dbReference type="PIRSF" id="PIRSF000189">
    <property type="entry name" value="D-aa_oxidase"/>
    <property type="match status" value="1"/>
</dbReference>
<reference evidence="11 12" key="1">
    <citation type="submission" date="2018-03" db="EMBL/GenBank/DDBJ databases">
        <title>Genomic Encyclopedia of Archaeal and Bacterial Type Strains, Phase II (KMG-II): from individual species to whole genera.</title>
        <authorList>
            <person name="Goeker M."/>
        </authorList>
    </citation>
    <scope>NUCLEOTIDE SEQUENCE [LARGE SCALE GENOMIC DNA]</scope>
    <source>
        <strain evidence="11 12">DSM 45312</strain>
    </source>
</reference>
<sequence length="334" mass="35775">MVDMGRSGALPDTSVIVVGCGVVGLTTAITLQEAGFAVRIWSAEPPADTTSIIAGATWFPYKAYPLDRVLEWARVSKPVFVEMAADPATGVAVRDCLHLYRDPVDLVPWWASTVPDLRRVPEAELPDGFRDSYFFTQPVIDMPIYLDYLLDRFRAGGGEVHLREVTSLAEPAEAAAIVVNCTGLRARELAGDTGVVPVRGQWVRVENPGIDRCIADFDHPGGVTYVIPRLGSLLLGGTGDENAWDTEPDPRVAEEIVARCAELDPRLAHARVLEHRAGLRPVRPAGVRLEEEALPGGGVCVHNYGHGGAGVTLSWGCAAEAARLVGAAADRGGR</sequence>
<comment type="cofactor">
    <cofactor evidence="1 9">
        <name>FAD</name>
        <dbReference type="ChEBI" id="CHEBI:57692"/>
    </cofactor>
</comment>
<evidence type="ECO:0000256" key="6">
    <source>
        <dbReference type="ARBA" id="ARBA00039101"/>
    </source>
</evidence>
<evidence type="ECO:0000256" key="8">
    <source>
        <dbReference type="ARBA" id="ARBA00049547"/>
    </source>
</evidence>
<dbReference type="Pfam" id="PF01266">
    <property type="entry name" value="DAO"/>
    <property type="match status" value="1"/>
</dbReference>
<gene>
    <name evidence="11" type="ORF">CLV63_1385</name>
</gene>
<evidence type="ECO:0000256" key="4">
    <source>
        <dbReference type="ARBA" id="ARBA00022827"/>
    </source>
</evidence>
<feature type="domain" description="FAD dependent oxidoreductase" evidence="10">
    <location>
        <begin position="15"/>
        <end position="324"/>
    </location>
</feature>
<dbReference type="GO" id="GO:0005737">
    <property type="term" value="C:cytoplasm"/>
    <property type="evidence" value="ECO:0007669"/>
    <property type="project" value="TreeGrafter"/>
</dbReference>
<dbReference type="EMBL" id="PYGA01000038">
    <property type="protein sequence ID" value="PSK85006.1"/>
    <property type="molecule type" value="Genomic_DNA"/>
</dbReference>
<comment type="caution">
    <text evidence="11">The sequence shown here is derived from an EMBL/GenBank/DDBJ whole genome shotgun (WGS) entry which is preliminary data.</text>
</comment>
<proteinExistence type="inferred from homology"/>
<evidence type="ECO:0000256" key="9">
    <source>
        <dbReference type="PIRSR" id="PIRSR000189-1"/>
    </source>
</evidence>
<dbReference type="SUPFAM" id="SSF54373">
    <property type="entry name" value="FAD-linked reductases, C-terminal domain"/>
    <property type="match status" value="1"/>
</dbReference>